<evidence type="ECO:0000313" key="2">
    <source>
        <dbReference type="Proteomes" id="UP000276953"/>
    </source>
</evidence>
<gene>
    <name evidence="1" type="ORF">EJ377_14250</name>
</gene>
<accession>A0A432DS41</accession>
<name>A0A432DS41_9FLAO</name>
<evidence type="ECO:0000313" key="1">
    <source>
        <dbReference type="EMBL" id="RTZ45893.1"/>
    </source>
</evidence>
<organism evidence="1 2">
    <name type="scientific">Chryseobacterium arthrosphaerae</name>
    <dbReference type="NCBI Taxonomy" id="651561"/>
    <lineage>
        <taxon>Bacteria</taxon>
        <taxon>Pseudomonadati</taxon>
        <taxon>Bacteroidota</taxon>
        <taxon>Flavobacteriia</taxon>
        <taxon>Flavobacteriales</taxon>
        <taxon>Weeksellaceae</taxon>
        <taxon>Chryseobacterium group</taxon>
        <taxon>Chryseobacterium</taxon>
    </lineage>
</organism>
<reference evidence="1 2" key="1">
    <citation type="submission" date="2018-12" db="EMBL/GenBank/DDBJ databases">
        <title>Draft Genome Sequence of Chryseobacterium arthrosphaerae strain ED882-96 Isolated from the Blood of a Patient with Liver Cirrhosis in Taiwan.</title>
        <authorList>
            <person name="Lin J.-N."/>
            <person name="Lai C.-H."/>
            <person name="Yang C.-H."/>
            <person name="Huang Y.-H."/>
        </authorList>
    </citation>
    <scope>NUCLEOTIDE SEQUENCE [LARGE SCALE GENOMIC DNA]</scope>
    <source>
        <strain evidence="1 2">ED882-96</strain>
    </source>
</reference>
<protein>
    <submittedName>
        <fullName evidence="1">Uncharacterized protein</fullName>
    </submittedName>
</protein>
<dbReference type="AlphaFoldDB" id="A0A432DS41"/>
<sequence>MYGACQYMVFQKSTVYRAGIGFYDCFAVNADTLRMVDQMNNDEKLRKELVQSASEYVKTIRRETAVLPMIL</sequence>
<comment type="caution">
    <text evidence="1">The sequence shown here is derived from an EMBL/GenBank/DDBJ whole genome shotgun (WGS) entry which is preliminary data.</text>
</comment>
<dbReference type="Proteomes" id="UP000276953">
    <property type="component" value="Unassembled WGS sequence"/>
</dbReference>
<proteinExistence type="predicted"/>
<dbReference type="EMBL" id="RYFC01000003">
    <property type="protein sequence ID" value="RTZ45893.1"/>
    <property type="molecule type" value="Genomic_DNA"/>
</dbReference>